<dbReference type="PANTHER" id="PTHR13847:SF279">
    <property type="entry name" value="FAD DEPENDENT OXIDOREDUCTASE DOMAIN-CONTAINING PROTEIN-RELATED"/>
    <property type="match status" value="1"/>
</dbReference>
<organism evidence="2 3">
    <name type="scientific">Fonsecaea pedrosoi CBS 271.37</name>
    <dbReference type="NCBI Taxonomy" id="1442368"/>
    <lineage>
        <taxon>Eukaryota</taxon>
        <taxon>Fungi</taxon>
        <taxon>Dikarya</taxon>
        <taxon>Ascomycota</taxon>
        <taxon>Pezizomycotina</taxon>
        <taxon>Eurotiomycetes</taxon>
        <taxon>Chaetothyriomycetidae</taxon>
        <taxon>Chaetothyriales</taxon>
        <taxon>Herpotrichiellaceae</taxon>
        <taxon>Fonsecaea</taxon>
    </lineage>
</organism>
<evidence type="ECO:0000313" key="2">
    <source>
        <dbReference type="EMBL" id="KIW78284.1"/>
    </source>
</evidence>
<dbReference type="Gene3D" id="3.30.9.10">
    <property type="entry name" value="D-Amino Acid Oxidase, subunit A, domain 2"/>
    <property type="match status" value="1"/>
</dbReference>
<dbReference type="OrthoDB" id="429143at2759"/>
<dbReference type="GO" id="GO:0005737">
    <property type="term" value="C:cytoplasm"/>
    <property type="evidence" value="ECO:0007669"/>
    <property type="project" value="TreeGrafter"/>
</dbReference>
<dbReference type="VEuPathDB" id="FungiDB:Z517_08119"/>
<dbReference type="Gene3D" id="3.50.50.60">
    <property type="entry name" value="FAD/NAD(P)-binding domain"/>
    <property type="match status" value="1"/>
</dbReference>
<dbReference type="STRING" id="1442368.A0A0D2H0R2"/>
<accession>A0A0D2H0R2</accession>
<reference evidence="2 3" key="1">
    <citation type="submission" date="2015-01" db="EMBL/GenBank/DDBJ databases">
        <title>The Genome Sequence of Fonsecaea pedrosoi CBS 271.37.</title>
        <authorList>
            <consortium name="The Broad Institute Genomics Platform"/>
            <person name="Cuomo C."/>
            <person name="de Hoog S."/>
            <person name="Gorbushina A."/>
            <person name="Stielow B."/>
            <person name="Teixiera M."/>
            <person name="Abouelleil A."/>
            <person name="Chapman S.B."/>
            <person name="Priest M."/>
            <person name="Young S.K."/>
            <person name="Wortman J."/>
            <person name="Nusbaum C."/>
            <person name="Birren B."/>
        </authorList>
    </citation>
    <scope>NUCLEOTIDE SEQUENCE [LARGE SCALE GENOMIC DNA]</scope>
    <source>
        <strain evidence="2 3">CBS 271.37</strain>
    </source>
</reference>
<dbReference type="Pfam" id="PF01266">
    <property type="entry name" value="DAO"/>
    <property type="match status" value="1"/>
</dbReference>
<dbReference type="SUPFAM" id="SSF51905">
    <property type="entry name" value="FAD/NAD(P)-binding domain"/>
    <property type="match status" value="1"/>
</dbReference>
<dbReference type="InterPro" id="IPR036188">
    <property type="entry name" value="FAD/NAD-bd_sf"/>
</dbReference>
<protein>
    <submittedName>
        <fullName evidence="2">Unplaced genomic scaffold supercont1.5, whole genome shotgun sequence</fullName>
    </submittedName>
</protein>
<dbReference type="RefSeq" id="XP_013282092.1">
    <property type="nucleotide sequence ID" value="XM_013426638.1"/>
</dbReference>
<proteinExistence type="predicted"/>
<sequence length="491" mass="54607">MLPYHFFDIVNNETSLKLNKHMVCSTQSVFENTSNMPLPQSNPMTPYWLSNPSNLSKQRTTENLPQEADIVVIGSGYVGAACAYHILEKDNGKRPSVLILEARDVCSGATGRNGGHLKPDVYFNAALYERVYGPQVAEELTRFETQQVMDVKRLVEKEQIDCDFQLTRAIDVFVDRRVAEPTIAAYKDMKARGYRFSDDLHFIEDPEKAEQVSGVKGALAAFTFTAGSVWPYKLVCHLLRRCLEWGANIQANTPVTTISDSPDSDGRWVLTTPRGEIRAHKVTLATNAYLSALLPDFDDKITPARGVACRIAVPEHGKMAPHLNNTYSIRYGPQEYDYLISRTDGSIVVGGAKQAVLLNDSYWRNNIDDSQLIPGAEKYFTGYMQRMFHGWEDSGARITDIWTGVMGYSSDLMPWVGEIPGKPGIFVSAGFTGHGMPRILGCSAAVASLVRGDVNDMSQTGLPAPYWITKHRLMSKKNIAREYMAGSRPSL</sequence>
<dbReference type="AlphaFoldDB" id="A0A0D2H0R2"/>
<evidence type="ECO:0000259" key="1">
    <source>
        <dbReference type="Pfam" id="PF01266"/>
    </source>
</evidence>
<feature type="domain" description="FAD dependent oxidoreductase" evidence="1">
    <location>
        <begin position="69"/>
        <end position="448"/>
    </location>
</feature>
<dbReference type="Proteomes" id="UP000053029">
    <property type="component" value="Unassembled WGS sequence"/>
</dbReference>
<keyword evidence="3" id="KW-1185">Reference proteome</keyword>
<evidence type="ECO:0000313" key="3">
    <source>
        <dbReference type="Proteomes" id="UP000053029"/>
    </source>
</evidence>
<name>A0A0D2H0R2_9EURO</name>
<dbReference type="HOGENOM" id="CLU_022730_0_1_1"/>
<dbReference type="GeneID" id="25307609"/>
<dbReference type="InterPro" id="IPR006076">
    <property type="entry name" value="FAD-dep_OxRdtase"/>
</dbReference>
<dbReference type="PANTHER" id="PTHR13847">
    <property type="entry name" value="SARCOSINE DEHYDROGENASE-RELATED"/>
    <property type="match status" value="1"/>
</dbReference>
<dbReference type="EMBL" id="KN846973">
    <property type="protein sequence ID" value="KIW78284.1"/>
    <property type="molecule type" value="Genomic_DNA"/>
</dbReference>
<gene>
    <name evidence="2" type="ORF">Z517_08119</name>
</gene>